<dbReference type="PANTHER" id="PTHR43861">
    <property type="entry name" value="TRANS-ACONITATE 2-METHYLTRANSFERASE-RELATED"/>
    <property type="match status" value="1"/>
</dbReference>
<dbReference type="InterPro" id="IPR029063">
    <property type="entry name" value="SAM-dependent_MTases_sf"/>
</dbReference>
<gene>
    <name evidence="2" type="ORF">CEE36_05315</name>
</gene>
<comment type="caution">
    <text evidence="2">The sequence shown here is derived from an EMBL/GenBank/DDBJ whole genome shotgun (WGS) entry which is preliminary data.</text>
</comment>
<accession>A0A532V7K1</accession>
<evidence type="ECO:0000313" key="3">
    <source>
        <dbReference type="Proteomes" id="UP000317778"/>
    </source>
</evidence>
<proteinExistence type="predicted"/>
<protein>
    <recommendedName>
        <fullName evidence="1">Methyltransferase type 11 domain-containing protein</fullName>
    </recommendedName>
</protein>
<dbReference type="EMBL" id="NJBO01000006">
    <property type="protein sequence ID" value="TKJ43170.1"/>
    <property type="molecule type" value="Genomic_DNA"/>
</dbReference>
<dbReference type="CDD" id="cd02440">
    <property type="entry name" value="AdoMet_MTases"/>
    <property type="match status" value="1"/>
</dbReference>
<evidence type="ECO:0000313" key="2">
    <source>
        <dbReference type="EMBL" id="TKJ43170.1"/>
    </source>
</evidence>
<sequence length="269" mass="30280">MAGITERVYPKEIDADGIGNIQGVMYKVFTTRYKVARDWLREHFQGRKARVIDIACGSGYGTEILSEVGEVVGVDLDPEAVNYARKNYKNERTSFMLGNADDAGFLKSLGKFDAVVSLATVEHVADAYRFMRWINLALLPGGAGVVCFPSAVTMDWAIPHHKRDISRSAARRLFRKTGFEIKRDFYQNHKLDIRDLINETTSKDNEIPVPPLRQWVGYYLTHPHHFILRAYEITIGGGVLFADQEYLLLPVPVIDSLPVRVSPGSKSYG</sequence>
<name>A0A532V7K1_UNCT6</name>
<dbReference type="GO" id="GO:0008757">
    <property type="term" value="F:S-adenosylmethionine-dependent methyltransferase activity"/>
    <property type="evidence" value="ECO:0007669"/>
    <property type="project" value="InterPro"/>
</dbReference>
<reference evidence="2 3" key="1">
    <citation type="submission" date="2017-06" db="EMBL/GenBank/DDBJ databases">
        <title>Novel microbial phyla capable of carbon fixation and sulfur reduction in deep-sea sediments.</title>
        <authorList>
            <person name="Huang J."/>
            <person name="Baker B."/>
            <person name="Wang Y."/>
        </authorList>
    </citation>
    <scope>NUCLEOTIDE SEQUENCE [LARGE SCALE GENOMIC DNA]</scope>
    <source>
        <strain evidence="2">B3_TA06</strain>
    </source>
</reference>
<dbReference type="SUPFAM" id="SSF53335">
    <property type="entry name" value="S-adenosyl-L-methionine-dependent methyltransferases"/>
    <property type="match status" value="1"/>
</dbReference>
<dbReference type="Pfam" id="PF08241">
    <property type="entry name" value="Methyltransf_11"/>
    <property type="match status" value="1"/>
</dbReference>
<dbReference type="Proteomes" id="UP000317778">
    <property type="component" value="Unassembled WGS sequence"/>
</dbReference>
<dbReference type="PANTHER" id="PTHR43861:SF1">
    <property type="entry name" value="TRANS-ACONITATE 2-METHYLTRANSFERASE"/>
    <property type="match status" value="1"/>
</dbReference>
<feature type="domain" description="Methyltransferase type 11" evidence="1">
    <location>
        <begin position="53"/>
        <end position="143"/>
    </location>
</feature>
<organism evidence="2 3">
    <name type="scientific">candidate division TA06 bacterium B3_TA06</name>
    <dbReference type="NCBI Taxonomy" id="2012487"/>
    <lineage>
        <taxon>Bacteria</taxon>
        <taxon>Bacteria division TA06</taxon>
    </lineage>
</organism>
<dbReference type="Gene3D" id="3.40.50.150">
    <property type="entry name" value="Vaccinia Virus protein VP39"/>
    <property type="match status" value="1"/>
</dbReference>
<dbReference type="AlphaFoldDB" id="A0A532V7K1"/>
<evidence type="ECO:0000259" key="1">
    <source>
        <dbReference type="Pfam" id="PF08241"/>
    </source>
</evidence>
<dbReference type="InterPro" id="IPR013216">
    <property type="entry name" value="Methyltransf_11"/>
</dbReference>